<dbReference type="EMBL" id="JBHLXJ010000033">
    <property type="protein sequence ID" value="MFC0351800.1"/>
    <property type="molecule type" value="Genomic_DNA"/>
</dbReference>
<comment type="caution">
    <text evidence="1">The sequence shown here is derived from an EMBL/GenBank/DDBJ whole genome shotgun (WGS) entry which is preliminary data.</text>
</comment>
<organism evidence="1 2">
    <name type="scientific">Undibacterium danionis</name>
    <dbReference type="NCBI Taxonomy" id="1812100"/>
    <lineage>
        <taxon>Bacteria</taxon>
        <taxon>Pseudomonadati</taxon>
        <taxon>Pseudomonadota</taxon>
        <taxon>Betaproteobacteria</taxon>
        <taxon>Burkholderiales</taxon>
        <taxon>Oxalobacteraceae</taxon>
        <taxon>Undibacterium</taxon>
    </lineage>
</organism>
<evidence type="ECO:0000313" key="2">
    <source>
        <dbReference type="Proteomes" id="UP001589844"/>
    </source>
</evidence>
<keyword evidence="2" id="KW-1185">Reference proteome</keyword>
<accession>A0ABV6IIY8</accession>
<dbReference type="RefSeq" id="WP_390214485.1">
    <property type="nucleotide sequence ID" value="NZ_JBHLXJ010000033.1"/>
</dbReference>
<dbReference type="Proteomes" id="UP001589844">
    <property type="component" value="Unassembled WGS sequence"/>
</dbReference>
<evidence type="ECO:0000313" key="1">
    <source>
        <dbReference type="EMBL" id="MFC0351800.1"/>
    </source>
</evidence>
<gene>
    <name evidence="1" type="ORF">ACFFJH_18430</name>
</gene>
<name>A0ABV6IIY8_9BURK</name>
<sequence length="40" mass="4446">MNTATRQLAAFPLRVLYRYALLGHSKTYGRKKTTMSDAGG</sequence>
<protein>
    <submittedName>
        <fullName evidence="1">Uncharacterized protein</fullName>
    </submittedName>
</protein>
<proteinExistence type="predicted"/>
<reference evidence="1 2" key="1">
    <citation type="submission" date="2024-09" db="EMBL/GenBank/DDBJ databases">
        <authorList>
            <person name="Sun Q."/>
            <person name="Mori K."/>
        </authorList>
    </citation>
    <scope>NUCLEOTIDE SEQUENCE [LARGE SCALE GENOMIC DNA]</scope>
    <source>
        <strain evidence="1 2">CCM 8677</strain>
    </source>
</reference>